<comment type="subcellular location">
    <subcellularLocation>
        <location evidence="1">Nucleus</location>
        <location evidence="1">Nucleolus</location>
    </subcellularLocation>
</comment>
<evidence type="ECO:0000256" key="6">
    <source>
        <dbReference type="SAM" id="MobiDB-lite"/>
    </source>
</evidence>
<dbReference type="OrthoDB" id="273340at2759"/>
<feature type="region of interest" description="Disordered" evidence="6">
    <location>
        <begin position="463"/>
        <end position="490"/>
    </location>
</feature>
<feature type="non-terminal residue" evidence="10">
    <location>
        <position position="599"/>
    </location>
</feature>
<dbReference type="InterPro" id="IPR036322">
    <property type="entry name" value="WD40_repeat_dom_sf"/>
</dbReference>
<organism evidence="10 11">
    <name type="scientific">Ambispora leptoticha</name>
    <dbReference type="NCBI Taxonomy" id="144679"/>
    <lineage>
        <taxon>Eukaryota</taxon>
        <taxon>Fungi</taxon>
        <taxon>Fungi incertae sedis</taxon>
        <taxon>Mucoromycota</taxon>
        <taxon>Glomeromycotina</taxon>
        <taxon>Glomeromycetes</taxon>
        <taxon>Archaeosporales</taxon>
        <taxon>Ambisporaceae</taxon>
        <taxon>Ambispora</taxon>
    </lineage>
</organism>
<evidence type="ECO:0000256" key="2">
    <source>
        <dbReference type="ARBA" id="ARBA00005264"/>
    </source>
</evidence>
<evidence type="ECO:0000256" key="4">
    <source>
        <dbReference type="ARBA" id="ARBA00022737"/>
    </source>
</evidence>
<evidence type="ECO:0000259" key="8">
    <source>
        <dbReference type="Pfam" id="PF23097"/>
    </source>
</evidence>
<gene>
    <name evidence="10" type="ORF">ALEPTO_LOCUS8739</name>
</gene>
<evidence type="ECO:0000259" key="7">
    <source>
        <dbReference type="Pfam" id="PF08159"/>
    </source>
</evidence>
<keyword evidence="11" id="KW-1185">Reference proteome</keyword>
<accession>A0A9N9GP00</accession>
<evidence type="ECO:0000313" key="11">
    <source>
        <dbReference type="Proteomes" id="UP000789508"/>
    </source>
</evidence>
<protein>
    <submittedName>
        <fullName evidence="10">10094_t:CDS:1</fullName>
    </submittedName>
</protein>
<feature type="domain" description="Nucleolar protein 10-like second" evidence="8">
    <location>
        <begin position="374"/>
        <end position="422"/>
    </location>
</feature>
<comment type="similarity">
    <text evidence="2">Belongs to the WD repeat NOL10/ENP2 family.</text>
</comment>
<keyword evidence="4" id="KW-0677">Repeat</keyword>
<dbReference type="InterPro" id="IPR040382">
    <property type="entry name" value="NOL10/Enp2"/>
</dbReference>
<feature type="compositionally biased region" description="Polar residues" evidence="6">
    <location>
        <begin position="579"/>
        <end position="591"/>
    </location>
</feature>
<evidence type="ECO:0000259" key="9">
    <source>
        <dbReference type="Pfam" id="PF23098"/>
    </source>
</evidence>
<dbReference type="Gene3D" id="2.130.10.10">
    <property type="entry name" value="YVTN repeat-like/Quinoprotein amine dehydrogenase"/>
    <property type="match status" value="2"/>
</dbReference>
<dbReference type="GO" id="GO:0000462">
    <property type="term" value="P:maturation of SSU-rRNA from tricistronic rRNA transcript (SSU-rRNA, 5.8S rRNA, LSU-rRNA)"/>
    <property type="evidence" value="ECO:0007669"/>
    <property type="project" value="TreeGrafter"/>
</dbReference>
<dbReference type="Pfam" id="PF08159">
    <property type="entry name" value="NUC153"/>
    <property type="match status" value="1"/>
</dbReference>
<name>A0A9N9GP00_9GLOM</name>
<dbReference type="Pfam" id="PF23098">
    <property type="entry name" value="Beta-prop_NOL10_N"/>
    <property type="match status" value="1"/>
</dbReference>
<evidence type="ECO:0000313" key="10">
    <source>
        <dbReference type="EMBL" id="CAG8615502.1"/>
    </source>
</evidence>
<dbReference type="EMBL" id="CAJVPS010005484">
    <property type="protein sequence ID" value="CAG8615502.1"/>
    <property type="molecule type" value="Genomic_DNA"/>
</dbReference>
<dbReference type="Pfam" id="PF23097">
    <property type="entry name" value="NOL10_2nd"/>
    <property type="match status" value="1"/>
</dbReference>
<sequence length="599" mass="68444">MVLQVTNPNNVKVYTVSGSGTRSIPDWLARRNKKTLKNDPGLDFEFPEASIKVKTTADNKFVIATGVYKPQMRVFEYAETSMKFDRHTNAENINFIILSDDWTKSVLLQNDRTIEFHAQGGLHYKTRIPKFGRDLAYHYPTCDLLIAASSSEIYRLNLDQGRFLNSIMTDAAKGVNVSIINPAHQLFGFGTEDGTVEFWDPRSRSRVGLLTPRLPSSLDSENSIITPDIQITSMKFRDDGLGLAVGTSSGHILLYDIRSSSPWLVKDHQYGYPIKSVHWYNNAVGDKGRGKVISADCKIMKIWDRESGAHFTSVEPPNDINDVCVVPDSGLIFVANEGIQIGAYYIPALGPAPRWCYFLDNLTEELEENPQENIYENYKFVTRKELANLGLDHLIGTNLLKAYMHGFFIDLRLYEKAKLIMNPFAYAEYRQRVIKEKIEKERASRIRVTKKLPKVNKELASRLLEDEEKKKRKSNEPSVNPLKDNRFGELFTNPDYQVDENSREFKLLHPSLPKKRKSSDEDDNYEKSESENNESNNDDDDSISSSRSDLDSDEDLITQLDKLRRAKSSSSKLKDELIRSSNTQSKKQINNKSRRIEIR</sequence>
<keyword evidence="5" id="KW-0539">Nucleus</keyword>
<feature type="domain" description="Nucleolar protein 10-like N-terminal" evidence="9">
    <location>
        <begin position="3"/>
        <end position="369"/>
    </location>
</feature>
<dbReference type="Proteomes" id="UP000789508">
    <property type="component" value="Unassembled WGS sequence"/>
</dbReference>
<dbReference type="InterPro" id="IPR015943">
    <property type="entry name" value="WD40/YVTN_repeat-like_dom_sf"/>
</dbReference>
<dbReference type="InterPro" id="IPR012580">
    <property type="entry name" value="NUC153"/>
</dbReference>
<dbReference type="InterPro" id="IPR056551">
    <property type="entry name" value="Beta-prop_NOL10_N"/>
</dbReference>
<dbReference type="GO" id="GO:0032040">
    <property type="term" value="C:small-subunit processome"/>
    <property type="evidence" value="ECO:0007669"/>
    <property type="project" value="TreeGrafter"/>
</dbReference>
<evidence type="ECO:0000256" key="5">
    <source>
        <dbReference type="ARBA" id="ARBA00023242"/>
    </source>
</evidence>
<proteinExistence type="inferred from homology"/>
<evidence type="ECO:0000256" key="1">
    <source>
        <dbReference type="ARBA" id="ARBA00004604"/>
    </source>
</evidence>
<dbReference type="SUPFAM" id="SSF50978">
    <property type="entry name" value="WD40 repeat-like"/>
    <property type="match status" value="1"/>
</dbReference>
<comment type="caution">
    <text evidence="10">The sequence shown here is derived from an EMBL/GenBank/DDBJ whole genome shotgun (WGS) entry which is preliminary data.</text>
</comment>
<dbReference type="AlphaFoldDB" id="A0A9N9GP00"/>
<evidence type="ECO:0000256" key="3">
    <source>
        <dbReference type="ARBA" id="ARBA00022574"/>
    </source>
</evidence>
<reference evidence="10" key="1">
    <citation type="submission" date="2021-06" db="EMBL/GenBank/DDBJ databases">
        <authorList>
            <person name="Kallberg Y."/>
            <person name="Tangrot J."/>
            <person name="Rosling A."/>
        </authorList>
    </citation>
    <scope>NUCLEOTIDE SEQUENCE</scope>
    <source>
        <strain evidence="10">FL130A</strain>
    </source>
</reference>
<feature type="region of interest" description="Disordered" evidence="6">
    <location>
        <begin position="503"/>
        <end position="599"/>
    </location>
</feature>
<dbReference type="InterPro" id="IPR056550">
    <property type="entry name" value="NOL10_2nd"/>
</dbReference>
<dbReference type="PANTHER" id="PTHR14927:SF0">
    <property type="entry name" value="NUCLEOLAR PROTEIN 10"/>
    <property type="match status" value="1"/>
</dbReference>
<dbReference type="PANTHER" id="PTHR14927">
    <property type="entry name" value="NUCLEOLAR PROTEIN 10"/>
    <property type="match status" value="1"/>
</dbReference>
<dbReference type="GO" id="GO:0030686">
    <property type="term" value="C:90S preribosome"/>
    <property type="evidence" value="ECO:0007669"/>
    <property type="project" value="TreeGrafter"/>
</dbReference>
<feature type="domain" description="NUC153" evidence="7">
    <location>
        <begin position="484"/>
        <end position="511"/>
    </location>
</feature>
<keyword evidence="3" id="KW-0853">WD repeat</keyword>